<comment type="caution">
    <text evidence="1">The sequence shown here is derived from an EMBL/GenBank/DDBJ whole genome shotgun (WGS) entry which is preliminary data.</text>
</comment>
<organism evidence="1 2">
    <name type="scientific">Oryza meyeriana var. granulata</name>
    <dbReference type="NCBI Taxonomy" id="110450"/>
    <lineage>
        <taxon>Eukaryota</taxon>
        <taxon>Viridiplantae</taxon>
        <taxon>Streptophyta</taxon>
        <taxon>Embryophyta</taxon>
        <taxon>Tracheophyta</taxon>
        <taxon>Spermatophyta</taxon>
        <taxon>Magnoliopsida</taxon>
        <taxon>Liliopsida</taxon>
        <taxon>Poales</taxon>
        <taxon>Poaceae</taxon>
        <taxon>BOP clade</taxon>
        <taxon>Oryzoideae</taxon>
        <taxon>Oryzeae</taxon>
        <taxon>Oryzinae</taxon>
        <taxon>Oryza</taxon>
        <taxon>Oryza meyeriana</taxon>
    </lineage>
</organism>
<sequence length="89" mass="9047">MWQIMARIVGLLHIVRRGEGLRQTDFAGFAARVNALPHCEIVEAAAGKLTGAASAALSVAAAARSRVAAGRTDSYNAGAALPGESPSCA</sequence>
<gene>
    <name evidence="1" type="ORF">E2562_008520</name>
</gene>
<reference evidence="1 2" key="1">
    <citation type="submission" date="2019-11" db="EMBL/GenBank/DDBJ databases">
        <title>Whole genome sequence of Oryza granulata.</title>
        <authorList>
            <person name="Li W."/>
        </authorList>
    </citation>
    <scope>NUCLEOTIDE SEQUENCE [LARGE SCALE GENOMIC DNA]</scope>
    <source>
        <strain evidence="2">cv. Menghai</strain>
        <tissue evidence="1">Leaf</tissue>
    </source>
</reference>
<dbReference type="AlphaFoldDB" id="A0A6G1C4L6"/>
<protein>
    <submittedName>
        <fullName evidence="1">Uncharacterized protein</fullName>
    </submittedName>
</protein>
<dbReference type="Proteomes" id="UP000479710">
    <property type="component" value="Unassembled WGS sequence"/>
</dbReference>
<dbReference type="EMBL" id="SPHZ02000010">
    <property type="protein sequence ID" value="KAF0895179.1"/>
    <property type="molecule type" value="Genomic_DNA"/>
</dbReference>
<evidence type="ECO:0000313" key="2">
    <source>
        <dbReference type="Proteomes" id="UP000479710"/>
    </source>
</evidence>
<proteinExistence type="predicted"/>
<evidence type="ECO:0000313" key="1">
    <source>
        <dbReference type="EMBL" id="KAF0895179.1"/>
    </source>
</evidence>
<accession>A0A6G1C4L6</accession>
<name>A0A6G1C4L6_9ORYZ</name>
<keyword evidence="2" id="KW-1185">Reference proteome</keyword>